<evidence type="ECO:0000313" key="6">
    <source>
        <dbReference type="EMBL" id="KAI0303553.1"/>
    </source>
</evidence>
<dbReference type="PANTHER" id="PTHR45570">
    <property type="entry name" value="CARBOXYLIC ESTER HYDROLASE"/>
    <property type="match status" value="1"/>
</dbReference>
<gene>
    <name evidence="6" type="ORF">B0F90DRAFT_1711973</name>
</gene>
<dbReference type="AlphaFoldDB" id="A0AAD4QPT8"/>
<dbReference type="Proteomes" id="UP001203297">
    <property type="component" value="Unassembled WGS sequence"/>
</dbReference>
<accession>A0AAD4QPT8</accession>
<dbReference type="PROSITE" id="PS01173">
    <property type="entry name" value="LIPASE_GDXG_HIS"/>
    <property type="match status" value="1"/>
</dbReference>
<feature type="chain" id="PRO_5041768107" description="Carboxylic ester hydrolase" evidence="4">
    <location>
        <begin position="18"/>
        <end position="537"/>
    </location>
</feature>
<dbReference type="InterPro" id="IPR002168">
    <property type="entry name" value="Lipase_GDXG_HIS_AS"/>
</dbReference>
<dbReference type="GO" id="GO:0016787">
    <property type="term" value="F:hydrolase activity"/>
    <property type="evidence" value="ECO:0007669"/>
    <property type="project" value="UniProtKB-KW"/>
</dbReference>
<evidence type="ECO:0000256" key="4">
    <source>
        <dbReference type="RuleBase" id="RU361235"/>
    </source>
</evidence>
<evidence type="ECO:0000256" key="2">
    <source>
        <dbReference type="ARBA" id="ARBA00010515"/>
    </source>
</evidence>
<evidence type="ECO:0000256" key="3">
    <source>
        <dbReference type="ARBA" id="ARBA00022801"/>
    </source>
</evidence>
<reference evidence="6" key="1">
    <citation type="journal article" date="2022" name="New Phytol.">
        <title>Evolutionary transition to the ectomycorrhizal habit in the genomes of a hyperdiverse lineage of mushroom-forming fungi.</title>
        <authorList>
            <person name="Looney B."/>
            <person name="Miyauchi S."/>
            <person name="Morin E."/>
            <person name="Drula E."/>
            <person name="Courty P.E."/>
            <person name="Kohler A."/>
            <person name="Kuo A."/>
            <person name="LaButti K."/>
            <person name="Pangilinan J."/>
            <person name="Lipzen A."/>
            <person name="Riley R."/>
            <person name="Andreopoulos W."/>
            <person name="He G."/>
            <person name="Johnson J."/>
            <person name="Nolan M."/>
            <person name="Tritt A."/>
            <person name="Barry K.W."/>
            <person name="Grigoriev I.V."/>
            <person name="Nagy L.G."/>
            <person name="Hibbett D."/>
            <person name="Henrissat B."/>
            <person name="Matheny P.B."/>
            <person name="Labbe J."/>
            <person name="Martin F.M."/>
        </authorList>
    </citation>
    <scope>NUCLEOTIDE SEQUENCE</scope>
    <source>
        <strain evidence="6">BPL690</strain>
    </source>
</reference>
<dbReference type="PROSITE" id="PS00122">
    <property type="entry name" value="CARBOXYLESTERASE_B_1"/>
    <property type="match status" value="1"/>
</dbReference>
<dbReference type="PANTHER" id="PTHR45570:SF1">
    <property type="entry name" value="CARBOXYLIC ESTER HYDROLASE"/>
    <property type="match status" value="1"/>
</dbReference>
<dbReference type="InterPro" id="IPR002018">
    <property type="entry name" value="CarbesteraseB"/>
</dbReference>
<keyword evidence="7" id="KW-1185">Reference proteome</keyword>
<sequence>MIAFWCLGLLAVVLVRASPIQPQPLCSSRASFSPRVTTPIGVAHGAATINGATRFAVKYASAQRWRNAVIARTWELPNNSSDPMMLPLACPQTNLDSSQYSEDCLSMLLFVPTVTTVASKLPVFLWVHGGSFIHGSATAPSLDGANLAKATHSIVVLVQYRLGALGFNSPDGRTNFAVQDVVVSLQFLHKILPSFGGNASKITIAGQSSGANLIRALLAAPSADTLFRSAILHSDPMDFGFLSTGVQSKLQDYFNMQLNCSVGDTTCLFSLPLSSILSASDALYNNGMSIDPSATQEVPMRPVHDGTFITSTLDSTTPFPRVSKPIILSTVLNEAGPAIYSHFANPMSASLYSAIVQATFEDPRASNLLDSPSYQVPVFADGRVADARVQLERMGSDQVWRCPTWTFARSWTQNGGRAFVAHYTVGATYPDNHDISFCAQAGVVCHEDDIQIVFGTVPIPNPAQSSLIREVQARYKSFLFTGDPNPFGASLPQWSPSTTGNFSAKNLGSPGSAAIGTCNTRFWGTISVPYDYQVFGI</sequence>
<comment type="caution">
    <text evidence="6">The sequence shown here is derived from an EMBL/GenBank/DDBJ whole genome shotgun (WGS) entry which is preliminary data.</text>
</comment>
<keyword evidence="3 4" id="KW-0378">Hydrolase</keyword>
<dbReference type="EC" id="3.1.1.-" evidence="4"/>
<dbReference type="Gene3D" id="3.40.50.1820">
    <property type="entry name" value="alpha/beta hydrolase"/>
    <property type="match status" value="1"/>
</dbReference>
<evidence type="ECO:0000256" key="1">
    <source>
        <dbReference type="ARBA" id="ARBA00005964"/>
    </source>
</evidence>
<name>A0AAD4QPT8_9AGAM</name>
<dbReference type="InterPro" id="IPR029058">
    <property type="entry name" value="AB_hydrolase_fold"/>
</dbReference>
<dbReference type="SUPFAM" id="SSF53474">
    <property type="entry name" value="alpha/beta-Hydrolases"/>
    <property type="match status" value="1"/>
</dbReference>
<dbReference type="Pfam" id="PF00135">
    <property type="entry name" value="COesterase"/>
    <property type="match status" value="1"/>
</dbReference>
<dbReference type="InterPro" id="IPR019826">
    <property type="entry name" value="Carboxylesterase_B_AS"/>
</dbReference>
<feature type="domain" description="Carboxylesterase type B" evidence="5">
    <location>
        <begin position="56"/>
        <end position="500"/>
    </location>
</feature>
<comment type="similarity">
    <text evidence="1 4">Belongs to the type-B carboxylesterase/lipase family.</text>
</comment>
<evidence type="ECO:0000313" key="7">
    <source>
        <dbReference type="Proteomes" id="UP001203297"/>
    </source>
</evidence>
<comment type="similarity">
    <text evidence="2">Belongs to the 'GDXG' lipolytic enzyme family.</text>
</comment>
<proteinExistence type="inferred from homology"/>
<feature type="signal peptide" evidence="4">
    <location>
        <begin position="1"/>
        <end position="17"/>
    </location>
</feature>
<dbReference type="EMBL" id="WTXG01000009">
    <property type="protein sequence ID" value="KAI0303553.1"/>
    <property type="molecule type" value="Genomic_DNA"/>
</dbReference>
<organism evidence="6 7">
    <name type="scientific">Multifurca ochricompacta</name>
    <dbReference type="NCBI Taxonomy" id="376703"/>
    <lineage>
        <taxon>Eukaryota</taxon>
        <taxon>Fungi</taxon>
        <taxon>Dikarya</taxon>
        <taxon>Basidiomycota</taxon>
        <taxon>Agaricomycotina</taxon>
        <taxon>Agaricomycetes</taxon>
        <taxon>Russulales</taxon>
        <taxon>Russulaceae</taxon>
        <taxon>Multifurca</taxon>
    </lineage>
</organism>
<protein>
    <recommendedName>
        <fullName evidence="4">Carboxylic ester hydrolase</fullName>
        <ecNumber evidence="4">3.1.1.-</ecNumber>
    </recommendedName>
</protein>
<evidence type="ECO:0000259" key="5">
    <source>
        <dbReference type="Pfam" id="PF00135"/>
    </source>
</evidence>
<keyword evidence="4" id="KW-0732">Signal</keyword>